<dbReference type="GO" id="GO:0016787">
    <property type="term" value="F:hydrolase activity"/>
    <property type="evidence" value="ECO:0007669"/>
    <property type="project" value="UniProtKB-KW"/>
</dbReference>
<protein>
    <submittedName>
        <fullName evidence="2">Dienelactone hydrolase</fullName>
    </submittedName>
</protein>
<organism evidence="2 3">
    <name type="scientific">Vibrio gazogenes DSM 21264 = NBRC 103151</name>
    <dbReference type="NCBI Taxonomy" id="1123492"/>
    <lineage>
        <taxon>Bacteria</taxon>
        <taxon>Pseudomonadati</taxon>
        <taxon>Pseudomonadota</taxon>
        <taxon>Gammaproteobacteria</taxon>
        <taxon>Vibrionales</taxon>
        <taxon>Vibrionaceae</taxon>
        <taxon>Vibrio</taxon>
    </lineage>
</organism>
<keyword evidence="3" id="KW-1185">Reference proteome</keyword>
<dbReference type="EMBL" id="FQUH01000008">
    <property type="protein sequence ID" value="SHF33562.1"/>
    <property type="molecule type" value="Genomic_DNA"/>
</dbReference>
<keyword evidence="1" id="KW-0732">Signal</keyword>
<reference evidence="3" key="1">
    <citation type="submission" date="2016-11" db="EMBL/GenBank/DDBJ databases">
        <authorList>
            <person name="Varghese N."/>
            <person name="Submissions S."/>
        </authorList>
    </citation>
    <scope>NUCLEOTIDE SEQUENCE [LARGE SCALE GENOMIC DNA]</scope>
    <source>
        <strain evidence="3">DSM 21264</strain>
    </source>
</reference>
<dbReference type="InterPro" id="IPR029058">
    <property type="entry name" value="AB_hydrolase_fold"/>
</dbReference>
<evidence type="ECO:0000256" key="1">
    <source>
        <dbReference type="SAM" id="SignalP"/>
    </source>
</evidence>
<accession>A0A1M5AUD9</accession>
<name>A0A1M5AUD9_VIBGA</name>
<sequence length="407" mass="45188">MNQLIKTILMTSMITLISSAALAHSTAVFAHSTYDNDAPAGPDYVTQAIDSPDNSFPLFYEKLKAARMPYKLAWHDGYSPELWHSLAKAKAQEIILPYQDDTPFNPMVIDQIDRGSYIAQKIVFNISHESRVLALMLTPKGSGPFPAALFLHDHGSRFDIGKEKFVETWGDDARLSSSREWAHRYFTDRFPGDELAKRGYVVLSIDALGWGDRSVAGFRTDSQQALASNLFNLGTSFAGIIALDDLRAAKFLANRPQVDQSRVASVGFSMGAFRSWQVAALSEDITASVVDSWMGTMKGLMVPGNNQLKGQSAFTMLHPYMARYLDYPDVAAIAAPKPMLVFAGGLDPLFPVDSVQNAFDKLHRVWRANGAEDKLHTQIWPNKGHIFTADMQDAAFNWLDQQFAVNQ</sequence>
<dbReference type="AlphaFoldDB" id="A0A1M5AUD9"/>
<dbReference type="PANTHER" id="PTHR22946:SF8">
    <property type="entry name" value="ACETYL XYLAN ESTERASE DOMAIN-CONTAINING PROTEIN"/>
    <property type="match status" value="1"/>
</dbReference>
<feature type="chain" id="PRO_5009908837" evidence="1">
    <location>
        <begin position="24"/>
        <end position="407"/>
    </location>
</feature>
<dbReference type="Gene3D" id="3.40.50.1820">
    <property type="entry name" value="alpha/beta hydrolase"/>
    <property type="match status" value="1"/>
</dbReference>
<dbReference type="ESTHER" id="vibga-a0a1m5aud9">
    <property type="family name" value="Abhydrolase_7"/>
</dbReference>
<dbReference type="InterPro" id="IPR025890">
    <property type="entry name" value="Abhydrolase_bac"/>
</dbReference>
<dbReference type="RefSeq" id="WP_072958704.1">
    <property type="nucleotide sequence ID" value="NZ_FQUH01000008.1"/>
</dbReference>
<evidence type="ECO:0000313" key="3">
    <source>
        <dbReference type="Proteomes" id="UP000184159"/>
    </source>
</evidence>
<dbReference type="PANTHER" id="PTHR22946">
    <property type="entry name" value="DIENELACTONE HYDROLASE DOMAIN-CONTAINING PROTEIN-RELATED"/>
    <property type="match status" value="1"/>
</dbReference>
<dbReference type="SUPFAM" id="SSF53474">
    <property type="entry name" value="alpha/beta-Hydrolases"/>
    <property type="match status" value="1"/>
</dbReference>
<dbReference type="Pfam" id="PF12715">
    <property type="entry name" value="Abhydrolase_7"/>
    <property type="match status" value="1"/>
</dbReference>
<gene>
    <name evidence="2" type="ORF">SAMN02745781_02026</name>
</gene>
<feature type="signal peptide" evidence="1">
    <location>
        <begin position="1"/>
        <end position="23"/>
    </location>
</feature>
<evidence type="ECO:0000313" key="2">
    <source>
        <dbReference type="EMBL" id="SHF33562.1"/>
    </source>
</evidence>
<dbReference type="Proteomes" id="UP000184159">
    <property type="component" value="Unassembled WGS sequence"/>
</dbReference>
<keyword evidence="2" id="KW-0378">Hydrolase</keyword>
<dbReference type="InterPro" id="IPR050261">
    <property type="entry name" value="FrsA_esterase"/>
</dbReference>
<proteinExistence type="predicted"/>